<evidence type="ECO:0000256" key="2">
    <source>
        <dbReference type="ARBA" id="ARBA00022649"/>
    </source>
</evidence>
<keyword evidence="6" id="KW-0694">RNA-binding</keyword>
<dbReference type="SUPFAM" id="SSF54786">
    <property type="entry name" value="YcfA/nrd intein domain"/>
    <property type="match status" value="1"/>
</dbReference>
<sequence>MKQSEFLRWLKSMGVEVTHGTRHLRLRAPGSQKTQTMPRHPSAEMNERIRKDIIRDLGLKETTKK</sequence>
<organism evidence="9 10">
    <name type="scientific">Sutterella faecalis</name>
    <dbReference type="NCBI Taxonomy" id="2584944"/>
    <lineage>
        <taxon>Bacteria</taxon>
        <taxon>Pseudomonadati</taxon>
        <taxon>Pseudomonadota</taxon>
        <taxon>Betaproteobacteria</taxon>
        <taxon>Burkholderiales</taxon>
        <taxon>Sutterellaceae</taxon>
        <taxon>Sutterella</taxon>
    </lineage>
</organism>
<evidence type="ECO:0000256" key="1">
    <source>
        <dbReference type="ARBA" id="ARBA00006620"/>
    </source>
</evidence>
<dbReference type="InterPro" id="IPR038570">
    <property type="entry name" value="HicA_sf"/>
</dbReference>
<keyword evidence="4" id="KW-0255">Endonuclease</keyword>
<evidence type="ECO:0000313" key="10">
    <source>
        <dbReference type="Proteomes" id="UP000308889"/>
    </source>
</evidence>
<protein>
    <submittedName>
        <fullName evidence="9">Type II toxin-antitoxin system HicA family toxin</fullName>
    </submittedName>
</protein>
<evidence type="ECO:0000256" key="5">
    <source>
        <dbReference type="ARBA" id="ARBA00022801"/>
    </source>
</evidence>
<evidence type="ECO:0000256" key="7">
    <source>
        <dbReference type="ARBA" id="ARBA00023016"/>
    </source>
</evidence>
<dbReference type="RefSeq" id="WP_021995405.1">
    <property type="nucleotide sequence ID" value="NZ_CP040882.1"/>
</dbReference>
<evidence type="ECO:0000256" key="6">
    <source>
        <dbReference type="ARBA" id="ARBA00022884"/>
    </source>
</evidence>
<keyword evidence="7" id="KW-0346">Stress response</keyword>
<keyword evidence="3" id="KW-0540">Nuclease</keyword>
<keyword evidence="10" id="KW-1185">Reference proteome</keyword>
<comment type="similarity">
    <text evidence="1">Belongs to the HicA mRNA interferase family.</text>
</comment>
<evidence type="ECO:0000256" key="3">
    <source>
        <dbReference type="ARBA" id="ARBA00022722"/>
    </source>
</evidence>
<evidence type="ECO:0000256" key="4">
    <source>
        <dbReference type="ARBA" id="ARBA00022759"/>
    </source>
</evidence>
<dbReference type="EMBL" id="CP040882">
    <property type="protein sequence ID" value="QDA55565.1"/>
    <property type="molecule type" value="Genomic_DNA"/>
</dbReference>
<dbReference type="Gene3D" id="3.30.920.30">
    <property type="entry name" value="Hypothetical protein"/>
    <property type="match status" value="1"/>
</dbReference>
<dbReference type="InterPro" id="IPR012933">
    <property type="entry name" value="HicA_mRNA_interferase"/>
</dbReference>
<proteinExistence type="inferred from homology"/>
<keyword evidence="2" id="KW-1277">Toxin-antitoxin system</keyword>
<feature type="region of interest" description="Disordered" evidence="8">
    <location>
        <begin position="27"/>
        <end position="46"/>
    </location>
</feature>
<evidence type="ECO:0000256" key="8">
    <source>
        <dbReference type="SAM" id="MobiDB-lite"/>
    </source>
</evidence>
<name>A0ABX5VJ07_9BURK</name>
<dbReference type="Pfam" id="PF07927">
    <property type="entry name" value="HicA_toxin"/>
    <property type="match status" value="1"/>
</dbReference>
<gene>
    <name evidence="9" type="ORF">FG381_11840</name>
</gene>
<keyword evidence="5" id="KW-0378">Hydrolase</keyword>
<accession>A0ABX5VJ07</accession>
<dbReference type="Proteomes" id="UP000308889">
    <property type="component" value="Chromosome"/>
</dbReference>
<evidence type="ECO:0000313" key="9">
    <source>
        <dbReference type="EMBL" id="QDA55565.1"/>
    </source>
</evidence>
<reference evidence="10" key="1">
    <citation type="submission" date="2019-06" db="EMBL/GenBank/DDBJ databases">
        <authorList>
            <person name="Oh B.S."/>
        </authorList>
    </citation>
    <scope>NUCLEOTIDE SEQUENCE [LARGE SCALE GENOMIC DNA]</scope>
    <source>
        <strain evidence="10">KGMB03119</strain>
    </source>
</reference>